<keyword evidence="5 6" id="KW-0472">Membrane</keyword>
<protein>
    <submittedName>
        <fullName evidence="7">TIGR00374 family protein</fullName>
    </submittedName>
</protein>
<evidence type="ECO:0000256" key="3">
    <source>
        <dbReference type="ARBA" id="ARBA00022692"/>
    </source>
</evidence>
<sequence length="323" mass="33158">MALLHPSVPPGGLLRRLPVRRILMVLPLVAVGVWVVLHRSLIVSGGRELLTADRFWLLAAVTATGLGWVAVSFTRQGTVLERLPAGRLLATQFAAGAANHLLPAGLGAGAVNLRFLRRCGLPLSRSSASLALYLLAESVGRVVLLLVLLAAFPRALRLDGLVPDGAVLPLATAAAGAVAAAVLVLFAVRPLRRLVRDFLRVALTEARSLHTRPARALALWGGSLAFPALQAAGLVAVALALDVPVPAVHVAVAYLAASVAAAAVPTPGGIGSVDAALVVALVTAGASVAVATSAVLGFRIITVWLPLVPGALVLGHLVRRRVV</sequence>
<feature type="transmembrane region" description="Helical" evidence="6">
    <location>
        <begin position="128"/>
        <end position="152"/>
    </location>
</feature>
<gene>
    <name evidence="7" type="ORF">HA039_31775</name>
</gene>
<evidence type="ECO:0000256" key="6">
    <source>
        <dbReference type="SAM" id="Phobius"/>
    </source>
</evidence>
<feature type="transmembrane region" description="Helical" evidence="6">
    <location>
        <begin position="55"/>
        <end position="73"/>
    </location>
</feature>
<feature type="transmembrane region" description="Helical" evidence="6">
    <location>
        <begin position="167"/>
        <end position="188"/>
    </location>
</feature>
<proteinExistence type="predicted"/>
<feature type="transmembrane region" description="Helical" evidence="6">
    <location>
        <begin position="217"/>
        <end position="241"/>
    </location>
</feature>
<dbReference type="AlphaFoldDB" id="A0A6G9H6W2"/>
<dbReference type="PANTHER" id="PTHR39087:SF2">
    <property type="entry name" value="UPF0104 MEMBRANE PROTEIN MJ1595"/>
    <property type="match status" value="1"/>
</dbReference>
<dbReference type="PANTHER" id="PTHR39087">
    <property type="entry name" value="UPF0104 MEMBRANE PROTEIN MJ1595"/>
    <property type="match status" value="1"/>
</dbReference>
<reference evidence="7 8" key="1">
    <citation type="submission" date="2020-03" db="EMBL/GenBank/DDBJ databases">
        <title>A novel species.</title>
        <authorList>
            <person name="Gao J."/>
        </authorList>
    </citation>
    <scope>NUCLEOTIDE SEQUENCE [LARGE SCALE GENOMIC DNA]</scope>
    <source>
        <strain evidence="7 8">QMT-12</strain>
    </source>
</reference>
<keyword evidence="2" id="KW-1003">Cell membrane</keyword>
<evidence type="ECO:0000313" key="8">
    <source>
        <dbReference type="Proteomes" id="UP000501179"/>
    </source>
</evidence>
<keyword evidence="3 6" id="KW-0812">Transmembrane</keyword>
<dbReference type="Proteomes" id="UP000501179">
    <property type="component" value="Chromosome"/>
</dbReference>
<organism evidence="7 8">
    <name type="scientific">Streptomyces liangshanensis</name>
    <dbReference type="NCBI Taxonomy" id="2717324"/>
    <lineage>
        <taxon>Bacteria</taxon>
        <taxon>Bacillati</taxon>
        <taxon>Actinomycetota</taxon>
        <taxon>Actinomycetes</taxon>
        <taxon>Kitasatosporales</taxon>
        <taxon>Streptomycetaceae</taxon>
        <taxon>Streptomyces</taxon>
    </lineage>
</organism>
<evidence type="ECO:0000256" key="2">
    <source>
        <dbReference type="ARBA" id="ARBA00022475"/>
    </source>
</evidence>
<dbReference type="RefSeq" id="WP_167035227.1">
    <property type="nucleotide sequence ID" value="NZ_CP050177.1"/>
</dbReference>
<feature type="transmembrane region" description="Helical" evidence="6">
    <location>
        <begin position="301"/>
        <end position="318"/>
    </location>
</feature>
<feature type="transmembrane region" description="Helical" evidence="6">
    <location>
        <begin position="93"/>
        <end position="116"/>
    </location>
</feature>
<comment type="subcellular location">
    <subcellularLocation>
        <location evidence="1">Cell membrane</location>
        <topology evidence="1">Multi-pass membrane protein</topology>
    </subcellularLocation>
</comment>
<name>A0A6G9H6W2_9ACTN</name>
<dbReference type="GO" id="GO:0005886">
    <property type="term" value="C:plasma membrane"/>
    <property type="evidence" value="ECO:0007669"/>
    <property type="project" value="UniProtKB-SubCell"/>
</dbReference>
<evidence type="ECO:0000256" key="1">
    <source>
        <dbReference type="ARBA" id="ARBA00004651"/>
    </source>
</evidence>
<feature type="transmembrane region" description="Helical" evidence="6">
    <location>
        <begin position="22"/>
        <end position="43"/>
    </location>
</feature>
<dbReference type="KEGG" id="slia:HA039_31775"/>
<dbReference type="Pfam" id="PF03706">
    <property type="entry name" value="LPG_synthase_TM"/>
    <property type="match status" value="1"/>
</dbReference>
<keyword evidence="8" id="KW-1185">Reference proteome</keyword>
<dbReference type="EMBL" id="CP050177">
    <property type="protein sequence ID" value="QIQ06285.1"/>
    <property type="molecule type" value="Genomic_DNA"/>
</dbReference>
<feature type="transmembrane region" description="Helical" evidence="6">
    <location>
        <begin position="276"/>
        <end position="295"/>
    </location>
</feature>
<accession>A0A6G9H6W2</accession>
<evidence type="ECO:0000256" key="4">
    <source>
        <dbReference type="ARBA" id="ARBA00022989"/>
    </source>
</evidence>
<evidence type="ECO:0000313" key="7">
    <source>
        <dbReference type="EMBL" id="QIQ06285.1"/>
    </source>
</evidence>
<feature type="transmembrane region" description="Helical" evidence="6">
    <location>
        <begin position="247"/>
        <end position="264"/>
    </location>
</feature>
<keyword evidence="4 6" id="KW-1133">Transmembrane helix</keyword>
<dbReference type="InterPro" id="IPR022791">
    <property type="entry name" value="L-PG_synthase/AglD"/>
</dbReference>
<evidence type="ECO:0000256" key="5">
    <source>
        <dbReference type="ARBA" id="ARBA00023136"/>
    </source>
</evidence>